<dbReference type="EMBL" id="CP065053">
    <property type="protein sequence ID" value="QPI49572.1"/>
    <property type="molecule type" value="Genomic_DNA"/>
</dbReference>
<sequence length="252" mass="26507">MAKLAAVTKVVLGEPGIEHVDGEVFLNLHIMNVGEAPLANLHIGAMTFGSAQRSSPPGFPIVIDLIGASSTGHVTARFSSAALSVGAKYLFTLSGTYTVDGVAYGLSLNRFIRLPAATAATLAGFKARVESSSQGHYWNYTLFNDESAASRRSVATFSLSIGAPVAVTGIPAGWAVETDGQTFVLWYAADDAPPYPHQLAPGQSLSGFQLMSARTRSEASPAALTSWNQARDEAGPVVSDYVMTPYRLTGTH</sequence>
<organism evidence="1 2">
    <name type="scientific">Massilia antarctica</name>
    <dbReference type="NCBI Taxonomy" id="2765360"/>
    <lineage>
        <taxon>Bacteria</taxon>
        <taxon>Pseudomonadati</taxon>
        <taxon>Pseudomonadota</taxon>
        <taxon>Betaproteobacteria</taxon>
        <taxon>Burkholderiales</taxon>
        <taxon>Oxalobacteraceae</taxon>
        <taxon>Telluria group</taxon>
        <taxon>Massilia</taxon>
    </lineage>
</organism>
<accession>A0AA48WBY9</accession>
<protein>
    <submittedName>
        <fullName evidence="1">Uncharacterized protein</fullName>
    </submittedName>
</protein>
<dbReference type="RefSeq" id="WP_206089240.1">
    <property type="nucleotide sequence ID" value="NZ_CP065053.1"/>
</dbReference>
<proteinExistence type="predicted"/>
<gene>
    <name evidence="1" type="ORF">IV454_29775</name>
</gene>
<reference evidence="1 2" key="1">
    <citation type="submission" date="2020-11" db="EMBL/GenBank/DDBJ databases">
        <authorList>
            <person name="Sun Q."/>
        </authorList>
    </citation>
    <scope>NUCLEOTIDE SEQUENCE [LARGE SCALE GENOMIC DNA]</scope>
    <source>
        <strain evidence="1 2">P8398</strain>
    </source>
</reference>
<dbReference type="Proteomes" id="UP000662888">
    <property type="component" value="Chromosome"/>
</dbReference>
<name>A0AA48WBY9_9BURK</name>
<evidence type="ECO:0000313" key="2">
    <source>
        <dbReference type="Proteomes" id="UP000662888"/>
    </source>
</evidence>
<evidence type="ECO:0000313" key="1">
    <source>
        <dbReference type="EMBL" id="QPI49572.1"/>
    </source>
</evidence>
<keyword evidence="2" id="KW-1185">Reference proteome</keyword>